<keyword evidence="5 11" id="KW-0812">Transmembrane</keyword>
<evidence type="ECO:0000256" key="8">
    <source>
        <dbReference type="ARBA" id="ARBA00022989"/>
    </source>
</evidence>
<evidence type="ECO:0000313" key="13">
    <source>
        <dbReference type="EMBL" id="AHH98093.1"/>
    </source>
</evidence>
<protein>
    <recommendedName>
        <fullName evidence="12">ABC transporter domain-containing protein</fullName>
    </recommendedName>
</protein>
<keyword evidence="14" id="KW-1185">Reference proteome</keyword>
<dbReference type="eggNOG" id="COG1132">
    <property type="taxonomic scope" value="Bacteria"/>
</dbReference>
<evidence type="ECO:0000259" key="12">
    <source>
        <dbReference type="PROSITE" id="PS50893"/>
    </source>
</evidence>
<comment type="similarity">
    <text evidence="10">Belongs to the ABC transporter superfamily. Siderophore-Fe(3+) uptake transporter (SIUT) (TC 3.A.1.21) family.</text>
</comment>
<feature type="transmembrane region" description="Helical" evidence="11">
    <location>
        <begin position="301"/>
        <end position="323"/>
    </location>
</feature>
<dbReference type="InterPro" id="IPR003593">
    <property type="entry name" value="AAA+_ATPase"/>
</dbReference>
<keyword evidence="4" id="KW-0997">Cell inner membrane</keyword>
<feature type="transmembrane region" description="Helical" evidence="11">
    <location>
        <begin position="103"/>
        <end position="123"/>
    </location>
</feature>
<feature type="transmembrane region" description="Helical" evidence="11">
    <location>
        <begin position="215"/>
        <end position="236"/>
    </location>
</feature>
<proteinExistence type="inferred from homology"/>
<dbReference type="InterPro" id="IPR039421">
    <property type="entry name" value="Type_1_exporter"/>
</dbReference>
<evidence type="ECO:0000256" key="10">
    <source>
        <dbReference type="ARBA" id="ARBA00023455"/>
    </source>
</evidence>
<evidence type="ECO:0000313" key="14">
    <source>
        <dbReference type="Proteomes" id="UP000019225"/>
    </source>
</evidence>
<dbReference type="SUPFAM" id="SSF52540">
    <property type="entry name" value="P-loop containing nucleoside triphosphate hydrolases"/>
    <property type="match status" value="1"/>
</dbReference>
<name>W5WAC1_9PSEU</name>
<comment type="subcellular location">
    <subcellularLocation>
        <location evidence="1">Cell inner membrane</location>
        <topology evidence="1">Multi-pass membrane protein</topology>
    </subcellularLocation>
</comment>
<dbReference type="InterPro" id="IPR003439">
    <property type="entry name" value="ABC_transporter-like_ATP-bd"/>
</dbReference>
<feature type="domain" description="ABC transporter" evidence="12">
    <location>
        <begin position="392"/>
        <end position="633"/>
    </location>
</feature>
<evidence type="ECO:0000256" key="4">
    <source>
        <dbReference type="ARBA" id="ARBA00022519"/>
    </source>
</evidence>
<dbReference type="GO" id="GO:0034040">
    <property type="term" value="F:ATPase-coupled lipid transmembrane transporter activity"/>
    <property type="evidence" value="ECO:0007669"/>
    <property type="project" value="TreeGrafter"/>
</dbReference>
<evidence type="ECO:0000256" key="5">
    <source>
        <dbReference type="ARBA" id="ARBA00022692"/>
    </source>
</evidence>
<gene>
    <name evidence="13" type="ORF">KALB_4731</name>
</gene>
<evidence type="ECO:0000256" key="2">
    <source>
        <dbReference type="ARBA" id="ARBA00022448"/>
    </source>
</evidence>
<accession>W5WAC1</accession>
<evidence type="ECO:0000256" key="1">
    <source>
        <dbReference type="ARBA" id="ARBA00004429"/>
    </source>
</evidence>
<dbReference type="GO" id="GO:0005886">
    <property type="term" value="C:plasma membrane"/>
    <property type="evidence" value="ECO:0007669"/>
    <property type="project" value="UniProtKB-SubCell"/>
</dbReference>
<dbReference type="GO" id="GO:0016887">
    <property type="term" value="F:ATP hydrolysis activity"/>
    <property type="evidence" value="ECO:0007669"/>
    <property type="project" value="InterPro"/>
</dbReference>
<keyword evidence="3" id="KW-1003">Cell membrane</keyword>
<keyword evidence="2" id="KW-0813">Transport</keyword>
<keyword evidence="8 11" id="KW-1133">Transmembrane helix</keyword>
<keyword evidence="6" id="KW-0547">Nucleotide-binding</keyword>
<dbReference type="AlphaFoldDB" id="W5WAC1"/>
<organism evidence="13 14">
    <name type="scientific">Kutzneria albida DSM 43870</name>
    <dbReference type="NCBI Taxonomy" id="1449976"/>
    <lineage>
        <taxon>Bacteria</taxon>
        <taxon>Bacillati</taxon>
        <taxon>Actinomycetota</taxon>
        <taxon>Actinomycetes</taxon>
        <taxon>Pseudonocardiales</taxon>
        <taxon>Pseudonocardiaceae</taxon>
        <taxon>Kutzneria</taxon>
    </lineage>
</organism>
<dbReference type="PROSITE" id="PS50893">
    <property type="entry name" value="ABC_TRANSPORTER_2"/>
    <property type="match status" value="1"/>
</dbReference>
<dbReference type="KEGG" id="kal:KALB_4731"/>
<evidence type="ECO:0000256" key="3">
    <source>
        <dbReference type="ARBA" id="ARBA00022475"/>
    </source>
</evidence>
<feature type="transmembrane region" description="Helical" evidence="11">
    <location>
        <begin position="56"/>
        <end position="83"/>
    </location>
</feature>
<dbReference type="InterPro" id="IPR027417">
    <property type="entry name" value="P-loop_NTPase"/>
</dbReference>
<keyword evidence="9 11" id="KW-0472">Membrane</keyword>
<dbReference type="Gene3D" id="3.40.50.300">
    <property type="entry name" value="P-loop containing nucleotide triphosphate hydrolases"/>
    <property type="match status" value="1"/>
</dbReference>
<dbReference type="Gene3D" id="1.20.1560.10">
    <property type="entry name" value="ABC transporter type 1, transmembrane domain"/>
    <property type="match status" value="1"/>
</dbReference>
<dbReference type="STRING" id="1449976.KALB_4731"/>
<dbReference type="SMART" id="SM00382">
    <property type="entry name" value="AAA"/>
    <property type="match status" value="1"/>
</dbReference>
<dbReference type="FunFam" id="3.40.50.300:FF:000221">
    <property type="entry name" value="Multidrug ABC transporter ATP-binding protein"/>
    <property type="match status" value="1"/>
</dbReference>
<dbReference type="GO" id="GO:0005524">
    <property type="term" value="F:ATP binding"/>
    <property type="evidence" value="ECO:0007669"/>
    <property type="project" value="UniProtKB-KW"/>
</dbReference>
<dbReference type="PANTHER" id="PTHR24221">
    <property type="entry name" value="ATP-BINDING CASSETTE SUB-FAMILY B"/>
    <property type="match status" value="1"/>
</dbReference>
<dbReference type="SUPFAM" id="SSF90123">
    <property type="entry name" value="ABC transporter transmembrane region"/>
    <property type="match status" value="1"/>
</dbReference>
<feature type="transmembrane region" description="Helical" evidence="11">
    <location>
        <begin position="189"/>
        <end position="209"/>
    </location>
</feature>
<dbReference type="InterPro" id="IPR036640">
    <property type="entry name" value="ABC1_TM_sf"/>
</dbReference>
<dbReference type="Proteomes" id="UP000019225">
    <property type="component" value="Chromosome"/>
</dbReference>
<dbReference type="PATRIC" id="fig|1449976.3.peg.4765"/>
<dbReference type="PANTHER" id="PTHR24221:SF646">
    <property type="entry name" value="HAEMOLYSIN SECRETION ATP-BINDING PROTEIN"/>
    <property type="match status" value="1"/>
</dbReference>
<dbReference type="HOGENOM" id="CLU_000604_84_3_11"/>
<dbReference type="Pfam" id="PF00005">
    <property type="entry name" value="ABC_tran"/>
    <property type="match status" value="1"/>
</dbReference>
<evidence type="ECO:0000256" key="6">
    <source>
        <dbReference type="ARBA" id="ARBA00022741"/>
    </source>
</evidence>
<evidence type="ECO:0000256" key="11">
    <source>
        <dbReference type="SAM" id="Phobius"/>
    </source>
</evidence>
<sequence>MRFLFRANKVDLSQDPLSGTDDELVAPAWRSVKLERQAHAASLWAMLRRLPSTARYLFGLAWQVSPSMTLLVVGANVVSGLAAGISVYSTTSVLRELITEGPTAARLVAALPALAVVVAALAVQRGLTILGGYGSQVIGAGLERLAERRVVDAALHVELSAYDESSWFDSLELAYQSGVAHVDGAFDRLATALGSLAGLLATAGTVALLDPLLLPALVLSVLPDAYAALHVARLLYTSMRRTSTLRRRRWLSTRMARDDSPAAEIRAYQAQPWLLADLDRIAGLLVAEETRLAQVQARTRAIGRALGGVGLGAAYVLLGVFLATGRVPLAVAGGALIAIQVGRARLEDVILSVNRIYEEGLYVNEYQRFLDDAHTRTRPTTAVTAPVAPSRYRVENLSFRYPGAERDSLHEVSLEFTAGQVIALVGENGSGKSTLAKLIAGLYRPSGGRILWDGVDIATADPDSVFDRVALVMQDPIHFPTSLADNIRLGRRDRTDTQDTALRAAAAAAGADEVAAQLPRGWETLLSRQFVHGTRLSGGQEQRLAIARALYREGDLLIADEPTANLDAKAEAAVYQSLAHLAQGRTCVMITHRMASVRTADRIYVLDHGRLAESGTHHELMELGGIYHTLYTIQAASYQDAPTPAKQGSTRSPSV</sequence>
<keyword evidence="7" id="KW-0067">ATP-binding</keyword>
<evidence type="ECO:0000256" key="7">
    <source>
        <dbReference type="ARBA" id="ARBA00022840"/>
    </source>
</evidence>
<dbReference type="CDD" id="cd03228">
    <property type="entry name" value="ABCC_MRP_Like"/>
    <property type="match status" value="1"/>
</dbReference>
<dbReference type="EMBL" id="CP007155">
    <property type="protein sequence ID" value="AHH98093.1"/>
    <property type="molecule type" value="Genomic_DNA"/>
</dbReference>
<reference evidence="13 14" key="1">
    <citation type="journal article" date="2014" name="BMC Genomics">
        <title>Complete genome sequence of producer of the glycopeptide antibiotic Aculeximycin Kutzneria albida DSM 43870T, a representative of minor genus of Pseudonocardiaceae.</title>
        <authorList>
            <person name="Rebets Y."/>
            <person name="Tokovenko B."/>
            <person name="Lushchyk I."/>
            <person name="Ruckert C."/>
            <person name="Zaburannyi N."/>
            <person name="Bechthold A."/>
            <person name="Kalinowski J."/>
            <person name="Luzhetskyy A."/>
        </authorList>
    </citation>
    <scope>NUCLEOTIDE SEQUENCE [LARGE SCALE GENOMIC DNA]</scope>
    <source>
        <strain evidence="13">DSM 43870</strain>
    </source>
</reference>
<evidence type="ECO:0000256" key="9">
    <source>
        <dbReference type="ARBA" id="ARBA00023136"/>
    </source>
</evidence>